<feature type="transmembrane region" description="Helical" evidence="1">
    <location>
        <begin position="20"/>
        <end position="39"/>
    </location>
</feature>
<feature type="non-terminal residue" evidence="2">
    <location>
        <position position="55"/>
    </location>
</feature>
<evidence type="ECO:0000313" key="2">
    <source>
        <dbReference type="EMBL" id="KAF5890846.1"/>
    </source>
</evidence>
<reference evidence="2" key="1">
    <citation type="submission" date="2020-07" db="EMBL/GenBank/DDBJ databases">
        <title>Clarias magur genome sequencing, assembly and annotation.</title>
        <authorList>
            <person name="Kushwaha B."/>
            <person name="Kumar R."/>
            <person name="Das P."/>
            <person name="Joshi C.G."/>
            <person name="Kumar D."/>
            <person name="Nagpure N.S."/>
            <person name="Pandey M."/>
            <person name="Agarwal S."/>
            <person name="Srivastava S."/>
            <person name="Singh M."/>
            <person name="Sahoo L."/>
            <person name="Jayasankar P."/>
            <person name="Meher P.K."/>
            <person name="Koringa P.G."/>
            <person name="Iquebal M.A."/>
            <person name="Das S.P."/>
            <person name="Bit A."/>
            <person name="Patnaik S."/>
            <person name="Patel N."/>
            <person name="Shah T.M."/>
            <person name="Hinsu A."/>
            <person name="Jena J.K."/>
        </authorList>
    </citation>
    <scope>NUCLEOTIDE SEQUENCE</scope>
    <source>
        <strain evidence="2">CIFAMagur01</strain>
        <tissue evidence="2">Testis</tissue>
    </source>
</reference>
<dbReference type="OrthoDB" id="8838209at2759"/>
<feature type="non-terminal residue" evidence="2">
    <location>
        <position position="1"/>
    </location>
</feature>
<dbReference type="AlphaFoldDB" id="A0A8J4T7E2"/>
<evidence type="ECO:0000256" key="1">
    <source>
        <dbReference type="SAM" id="Phobius"/>
    </source>
</evidence>
<evidence type="ECO:0000313" key="3">
    <source>
        <dbReference type="Proteomes" id="UP000727407"/>
    </source>
</evidence>
<sequence length="55" mass="6143">SSCYTSNLFMLSIDQKIATPHISTFISAICMMFGSYYCFNIHYSLGLGSTLGFMQ</sequence>
<keyword evidence="1" id="KW-0472">Membrane</keyword>
<dbReference type="EMBL" id="QNUK01000644">
    <property type="protein sequence ID" value="KAF5890846.1"/>
    <property type="molecule type" value="Genomic_DNA"/>
</dbReference>
<name>A0A8J4T7E2_CLAMG</name>
<keyword evidence="1" id="KW-1133">Transmembrane helix</keyword>
<keyword evidence="3" id="KW-1185">Reference proteome</keyword>
<proteinExistence type="predicted"/>
<keyword evidence="1" id="KW-0812">Transmembrane</keyword>
<protein>
    <submittedName>
        <fullName evidence="2">Interferon-induced 44</fullName>
    </submittedName>
</protein>
<dbReference type="PANTHER" id="PTHR31025">
    <property type="entry name" value="SI:CH211-196P9.1-RELATED"/>
    <property type="match status" value="1"/>
</dbReference>
<comment type="caution">
    <text evidence="2">The sequence shown here is derived from an EMBL/GenBank/DDBJ whole genome shotgun (WGS) entry which is preliminary data.</text>
</comment>
<dbReference type="PANTHER" id="PTHR31025:SF30">
    <property type="entry name" value="SI:DKEY-15H8.17"/>
    <property type="match status" value="1"/>
</dbReference>
<gene>
    <name evidence="2" type="ORF">DAT39_019453</name>
</gene>
<organism evidence="2 3">
    <name type="scientific">Clarias magur</name>
    <name type="common">Asian catfish</name>
    <name type="synonym">Macropteronotus magur</name>
    <dbReference type="NCBI Taxonomy" id="1594786"/>
    <lineage>
        <taxon>Eukaryota</taxon>
        <taxon>Metazoa</taxon>
        <taxon>Chordata</taxon>
        <taxon>Craniata</taxon>
        <taxon>Vertebrata</taxon>
        <taxon>Euteleostomi</taxon>
        <taxon>Actinopterygii</taxon>
        <taxon>Neopterygii</taxon>
        <taxon>Teleostei</taxon>
        <taxon>Ostariophysi</taxon>
        <taxon>Siluriformes</taxon>
        <taxon>Clariidae</taxon>
        <taxon>Clarias</taxon>
    </lineage>
</organism>
<accession>A0A8J4T7E2</accession>
<dbReference type="Proteomes" id="UP000727407">
    <property type="component" value="Unassembled WGS sequence"/>
</dbReference>